<name>A0ABV6DGE5_9BACL</name>
<feature type="transmembrane region" description="Helical" evidence="7">
    <location>
        <begin position="17"/>
        <end position="39"/>
    </location>
</feature>
<organism evidence="10 11">
    <name type="scientific">Paenibacillus chartarius</name>
    <dbReference type="NCBI Taxonomy" id="747481"/>
    <lineage>
        <taxon>Bacteria</taxon>
        <taxon>Bacillati</taxon>
        <taxon>Bacillota</taxon>
        <taxon>Bacilli</taxon>
        <taxon>Bacillales</taxon>
        <taxon>Paenibacillaceae</taxon>
        <taxon>Paenibacillus</taxon>
    </lineage>
</organism>
<dbReference type="Proteomes" id="UP001589776">
    <property type="component" value="Unassembled WGS sequence"/>
</dbReference>
<dbReference type="RefSeq" id="WP_377468705.1">
    <property type="nucleotide sequence ID" value="NZ_JBHLWN010000022.1"/>
</dbReference>
<dbReference type="CDD" id="cd06225">
    <property type="entry name" value="HAMP"/>
    <property type="match status" value="1"/>
</dbReference>
<dbReference type="Pfam" id="PF00672">
    <property type="entry name" value="HAMP"/>
    <property type="match status" value="1"/>
</dbReference>
<comment type="similarity">
    <text evidence="5">Belongs to the methyl-accepting chemotaxis (MCP) protein family.</text>
</comment>
<evidence type="ECO:0000256" key="2">
    <source>
        <dbReference type="ARBA" id="ARBA00022475"/>
    </source>
</evidence>
<dbReference type="InterPro" id="IPR004090">
    <property type="entry name" value="Chemotax_Me-accpt_rcpt"/>
</dbReference>
<dbReference type="PANTHER" id="PTHR32089:SF112">
    <property type="entry name" value="LYSOZYME-LIKE PROTEIN-RELATED"/>
    <property type="match status" value="1"/>
</dbReference>
<dbReference type="InterPro" id="IPR024478">
    <property type="entry name" value="HlyB_4HB_MCP"/>
</dbReference>
<keyword evidence="3 7" id="KW-0472">Membrane</keyword>
<evidence type="ECO:0000256" key="1">
    <source>
        <dbReference type="ARBA" id="ARBA00004236"/>
    </source>
</evidence>
<dbReference type="PRINTS" id="PR00260">
    <property type="entry name" value="CHEMTRNSDUCR"/>
</dbReference>
<keyword evidence="7" id="KW-1133">Transmembrane helix</keyword>
<keyword evidence="2" id="KW-1003">Cell membrane</keyword>
<comment type="subcellular location">
    <subcellularLocation>
        <location evidence="1">Cell membrane</location>
    </subcellularLocation>
</comment>
<sequence length="573" mass="61925">MELITLLLKNLRVSYKLVILVSVLLIFMGGISASALYSFQVMNRSITDMYENRLLAIKWLNDMRVQNRGMESDMLYMAGSQNKEMISFYHEDFQTRENKLGELMGQYMATPLDPEEQELLVKHDRLIPQYKEIRTQIVNDAVNGKKAEAVAALAGSRELLKSINDIYTSLADYNAAAADEVKKQVDRQIAQARQLITVSLIVALLLGGGMAYFIVRMITKPLRSMQSLMLAAEQGDLTGEGAYRSRDEIGMLTESFNNMVGGLRSVIRQVQGTAELVAASSQQLTASAEETGRSSEQISQTIQELAIGTEKQVYAVQQSSSVSQDISRRIEEIGVSSKQAVAYSEQAAERAGRGTGNVANAIDSMHAIDENVTDLKLVVSSLSERSKQIGDIVQLISGIASQTNLLALNAAIEAARAGEEGRGFAVVASEVRKLAEQTSVAAQEITSLIRAVQTESENAASSMETTSKKVTEGSAIIQSLGATFEGIKTVIEESLAHIQTVSSSIGLAQEGTASVVTSMQAVAEVAEQSAAGSQNVTASTEEQLAAMEQVTASANNLTHMAQELQTLASRFRV</sequence>
<evidence type="ECO:0000256" key="3">
    <source>
        <dbReference type="ARBA" id="ARBA00023136"/>
    </source>
</evidence>
<evidence type="ECO:0000256" key="6">
    <source>
        <dbReference type="PROSITE-ProRule" id="PRU00284"/>
    </source>
</evidence>
<feature type="domain" description="Methyl-accepting transducer" evidence="8">
    <location>
        <begin position="287"/>
        <end position="558"/>
    </location>
</feature>
<dbReference type="PROSITE" id="PS50885">
    <property type="entry name" value="HAMP"/>
    <property type="match status" value="1"/>
</dbReference>
<dbReference type="Gene3D" id="1.10.287.950">
    <property type="entry name" value="Methyl-accepting chemotaxis protein"/>
    <property type="match status" value="1"/>
</dbReference>
<proteinExistence type="inferred from homology"/>
<evidence type="ECO:0000313" key="11">
    <source>
        <dbReference type="Proteomes" id="UP001589776"/>
    </source>
</evidence>
<dbReference type="SMART" id="SM00304">
    <property type="entry name" value="HAMP"/>
    <property type="match status" value="1"/>
</dbReference>
<dbReference type="SUPFAM" id="SSF58104">
    <property type="entry name" value="Methyl-accepting chemotaxis protein (MCP) signaling domain"/>
    <property type="match status" value="1"/>
</dbReference>
<keyword evidence="4 6" id="KW-0807">Transducer</keyword>
<dbReference type="PANTHER" id="PTHR32089">
    <property type="entry name" value="METHYL-ACCEPTING CHEMOTAXIS PROTEIN MCPB"/>
    <property type="match status" value="1"/>
</dbReference>
<evidence type="ECO:0000313" key="10">
    <source>
        <dbReference type="EMBL" id="MFC0211714.1"/>
    </source>
</evidence>
<protein>
    <submittedName>
        <fullName evidence="10">Methyl-accepting chemotaxis protein</fullName>
    </submittedName>
</protein>
<gene>
    <name evidence="10" type="ORF">ACFFK0_04470</name>
</gene>
<dbReference type="Pfam" id="PF00015">
    <property type="entry name" value="MCPsignal"/>
    <property type="match status" value="1"/>
</dbReference>
<keyword evidence="11" id="KW-1185">Reference proteome</keyword>
<dbReference type="InterPro" id="IPR003660">
    <property type="entry name" value="HAMP_dom"/>
</dbReference>
<evidence type="ECO:0000256" key="7">
    <source>
        <dbReference type="SAM" id="Phobius"/>
    </source>
</evidence>
<dbReference type="SMART" id="SM00283">
    <property type="entry name" value="MA"/>
    <property type="match status" value="1"/>
</dbReference>
<dbReference type="InterPro" id="IPR004089">
    <property type="entry name" value="MCPsignal_dom"/>
</dbReference>
<evidence type="ECO:0000259" key="8">
    <source>
        <dbReference type="PROSITE" id="PS50111"/>
    </source>
</evidence>
<evidence type="ECO:0000256" key="4">
    <source>
        <dbReference type="ARBA" id="ARBA00023224"/>
    </source>
</evidence>
<feature type="domain" description="HAMP" evidence="9">
    <location>
        <begin position="216"/>
        <end position="268"/>
    </location>
</feature>
<evidence type="ECO:0000259" key="9">
    <source>
        <dbReference type="PROSITE" id="PS50885"/>
    </source>
</evidence>
<feature type="transmembrane region" description="Helical" evidence="7">
    <location>
        <begin position="195"/>
        <end position="215"/>
    </location>
</feature>
<dbReference type="PROSITE" id="PS50111">
    <property type="entry name" value="CHEMOTAXIS_TRANSDUC_2"/>
    <property type="match status" value="1"/>
</dbReference>
<dbReference type="EMBL" id="JBHLWN010000022">
    <property type="protein sequence ID" value="MFC0211714.1"/>
    <property type="molecule type" value="Genomic_DNA"/>
</dbReference>
<dbReference type="Pfam" id="PF12729">
    <property type="entry name" value="4HB_MCP_1"/>
    <property type="match status" value="1"/>
</dbReference>
<keyword evidence="7" id="KW-0812">Transmembrane</keyword>
<dbReference type="CDD" id="cd11386">
    <property type="entry name" value="MCP_signal"/>
    <property type="match status" value="1"/>
</dbReference>
<accession>A0ABV6DGE5</accession>
<evidence type="ECO:0000256" key="5">
    <source>
        <dbReference type="ARBA" id="ARBA00029447"/>
    </source>
</evidence>
<comment type="caution">
    <text evidence="10">The sequence shown here is derived from an EMBL/GenBank/DDBJ whole genome shotgun (WGS) entry which is preliminary data.</text>
</comment>
<reference evidence="10 11" key="1">
    <citation type="submission" date="2024-09" db="EMBL/GenBank/DDBJ databases">
        <authorList>
            <person name="Sun Q."/>
            <person name="Mori K."/>
        </authorList>
    </citation>
    <scope>NUCLEOTIDE SEQUENCE [LARGE SCALE GENOMIC DNA]</scope>
    <source>
        <strain evidence="10 11">CCM 7759</strain>
    </source>
</reference>